<name>A0A840SFQ8_9SPIR</name>
<keyword evidence="3" id="KW-1185">Reference proteome</keyword>
<dbReference type="EMBL" id="CP031517">
    <property type="protein sequence ID" value="QOS40026.1"/>
    <property type="molecule type" value="Genomic_DNA"/>
</dbReference>
<proteinExistence type="predicted"/>
<reference evidence="1 3" key="2">
    <citation type="submission" date="2020-08" db="EMBL/GenBank/DDBJ databases">
        <title>Genomic Encyclopedia of Type Strains, Phase IV (KMG-IV): sequencing the most valuable type-strain genomes for metagenomic binning, comparative biology and taxonomic classification.</title>
        <authorList>
            <person name="Goeker M."/>
        </authorList>
    </citation>
    <scope>NUCLEOTIDE SEQUENCE [LARGE SCALE GENOMIC DNA]</scope>
    <source>
        <strain evidence="1 3">DSM 103679</strain>
    </source>
</reference>
<gene>
    <name evidence="2" type="ORF">DYE49_05995</name>
    <name evidence="1" type="ORF">HNP77_000615</name>
</gene>
<dbReference type="Proteomes" id="UP000593591">
    <property type="component" value="Chromosome"/>
</dbReference>
<dbReference type="KEGG" id="trc:DYE49_05995"/>
<evidence type="ECO:0000313" key="1">
    <source>
        <dbReference type="EMBL" id="MBB5218271.1"/>
    </source>
</evidence>
<protein>
    <submittedName>
        <fullName evidence="2">DUF4160 domain-containing protein</fullName>
    </submittedName>
</protein>
<dbReference type="Pfam" id="PF13711">
    <property type="entry name" value="DUF4160"/>
    <property type="match status" value="1"/>
</dbReference>
<dbReference type="EMBL" id="JACHFR010000001">
    <property type="protein sequence ID" value="MBB5218271.1"/>
    <property type="molecule type" value="Genomic_DNA"/>
</dbReference>
<organism evidence="1 3">
    <name type="scientific">Treponema rectale</name>
    <dbReference type="NCBI Taxonomy" id="744512"/>
    <lineage>
        <taxon>Bacteria</taxon>
        <taxon>Pseudomonadati</taxon>
        <taxon>Spirochaetota</taxon>
        <taxon>Spirochaetia</taxon>
        <taxon>Spirochaetales</taxon>
        <taxon>Treponemataceae</taxon>
        <taxon>Treponema</taxon>
    </lineage>
</organism>
<sequence length="50" mass="5871">MPQVFKIGSYWVYFWADENEPLEPIHVHVAQGKPEKNATKIWITKSVRNS</sequence>
<dbReference type="AlphaFoldDB" id="A0A840SFQ8"/>
<dbReference type="InterPro" id="IPR025427">
    <property type="entry name" value="DUF4160"/>
</dbReference>
<reference evidence="2 4" key="1">
    <citation type="submission" date="2018-08" db="EMBL/GenBank/DDBJ databases">
        <title>The first complete genome of Treponema rectale (CHPAT), a commensal spirochete of the bovine rectum.</title>
        <authorList>
            <person name="Staton G.J."/>
            <person name="Clegg S.R."/>
            <person name="Carter S.D."/>
            <person name="Radford A.D."/>
            <person name="Darby A."/>
            <person name="Hall N."/>
            <person name="Birtles R.J."/>
            <person name="Evans N.J."/>
        </authorList>
    </citation>
    <scope>NUCLEOTIDE SEQUENCE [LARGE SCALE GENOMIC DNA]</scope>
    <source>
        <strain evidence="2 4">CHPA</strain>
    </source>
</reference>
<evidence type="ECO:0000313" key="2">
    <source>
        <dbReference type="EMBL" id="QOS40026.1"/>
    </source>
</evidence>
<accession>A0A840SFQ8</accession>
<dbReference type="Proteomes" id="UP000578697">
    <property type="component" value="Unassembled WGS sequence"/>
</dbReference>
<evidence type="ECO:0000313" key="4">
    <source>
        <dbReference type="Proteomes" id="UP000593591"/>
    </source>
</evidence>
<dbReference type="RefSeq" id="WP_184651694.1">
    <property type="nucleotide sequence ID" value="NZ_JACHFR010000001.1"/>
</dbReference>
<evidence type="ECO:0000313" key="3">
    <source>
        <dbReference type="Proteomes" id="UP000578697"/>
    </source>
</evidence>